<dbReference type="AlphaFoldDB" id="A0A1W2TVS2"/>
<feature type="compositionally biased region" description="Low complexity" evidence="1">
    <location>
        <begin position="212"/>
        <end position="225"/>
    </location>
</feature>
<accession>A0A1W2TVS2</accession>
<dbReference type="OrthoDB" id="5221663at2759"/>
<evidence type="ECO:0000313" key="3">
    <source>
        <dbReference type="Proteomes" id="UP000054516"/>
    </source>
</evidence>
<dbReference type="EMBL" id="DF977534">
    <property type="protein sequence ID" value="GAP92726.1"/>
    <property type="molecule type" value="Genomic_DNA"/>
</dbReference>
<proteinExistence type="predicted"/>
<sequence>MSGDGTVVVGTVGSLLAIIANSIQDALRTLMFADKRAWRSPEFEQLRLLEETLDEAKRDFQELPALVNGRLYYENDRKADSLDELHELCTRFKEHSQNFKNWVRAGGPIEPEWATETRWLRRELHRTQCRAVRRIHDDLEGSSMRPRCLGALIVRRSQQRQWPSTSQPKLPPGSHSHSHSYSHSRSHSHSAPQPPPPPQLSQHPRNGLPAITTTSTTTTTTTTTTHSDSILNNEIAACNSTGTFQRLGPGNRDIAFVCDFCDGFLVWEDLRSMPSTRQRASTSQADMQDSWAATGFAHPRSHHDDDHHHPHPNNYLAGGGQGQDSDVELEESSGGNNSHNGNPNFGGATMARATTMMRDADADADVERRGAEKTIVFSPVAVANHLPPEPGEWLAPLLCPLCDEYYYEEQGDDDMDRVRYTQDERGFESVAALQAHFEWTHAGLLPGLANVVAPKASSCAVM</sequence>
<protein>
    <submittedName>
        <fullName evidence="2">Uncharacterized protein</fullName>
    </submittedName>
</protein>
<dbReference type="OMA" id="GHLVWED"/>
<feature type="compositionally biased region" description="Basic residues" evidence="1">
    <location>
        <begin position="176"/>
        <end position="188"/>
    </location>
</feature>
<feature type="region of interest" description="Disordered" evidence="1">
    <location>
        <begin position="157"/>
        <end position="227"/>
    </location>
</feature>
<dbReference type="Proteomes" id="UP000054516">
    <property type="component" value="Unassembled WGS sequence"/>
</dbReference>
<gene>
    <name evidence="2" type="ORF">SAMD00023353_8900190</name>
</gene>
<keyword evidence="3" id="KW-1185">Reference proteome</keyword>
<reference evidence="2" key="1">
    <citation type="submission" date="2016-03" db="EMBL/GenBank/DDBJ databases">
        <title>Draft genome sequence of Rosellinia necatrix.</title>
        <authorList>
            <person name="Kanematsu S."/>
        </authorList>
    </citation>
    <scope>NUCLEOTIDE SEQUENCE [LARGE SCALE GENOMIC DNA]</scope>
    <source>
        <strain evidence="2">W97</strain>
    </source>
</reference>
<feature type="region of interest" description="Disordered" evidence="1">
    <location>
        <begin position="296"/>
        <end position="349"/>
    </location>
</feature>
<name>A0A1W2TVS2_ROSNE</name>
<feature type="compositionally biased region" description="Polar residues" evidence="1">
    <location>
        <begin position="159"/>
        <end position="168"/>
    </location>
</feature>
<evidence type="ECO:0000313" key="2">
    <source>
        <dbReference type="EMBL" id="GAP92726.1"/>
    </source>
</evidence>
<evidence type="ECO:0000256" key="1">
    <source>
        <dbReference type="SAM" id="MobiDB-lite"/>
    </source>
</evidence>
<organism evidence="2">
    <name type="scientific">Rosellinia necatrix</name>
    <name type="common">White root-rot fungus</name>
    <dbReference type="NCBI Taxonomy" id="77044"/>
    <lineage>
        <taxon>Eukaryota</taxon>
        <taxon>Fungi</taxon>
        <taxon>Dikarya</taxon>
        <taxon>Ascomycota</taxon>
        <taxon>Pezizomycotina</taxon>
        <taxon>Sordariomycetes</taxon>
        <taxon>Xylariomycetidae</taxon>
        <taxon>Xylariales</taxon>
        <taxon>Xylariaceae</taxon>
        <taxon>Rosellinia</taxon>
    </lineage>
</organism>
<feature type="compositionally biased region" description="Low complexity" evidence="1">
    <location>
        <begin position="332"/>
        <end position="349"/>
    </location>
</feature>